<keyword evidence="1 2" id="KW-1015">Disulfide bond</keyword>
<evidence type="ECO:0000259" key="5">
    <source>
        <dbReference type="Pfam" id="PF01579"/>
    </source>
</evidence>
<dbReference type="InterPro" id="IPR002172">
    <property type="entry name" value="LDrepeatLR_classA_rpt"/>
</dbReference>
<dbReference type="SMART" id="SM00192">
    <property type="entry name" value="LDLa"/>
    <property type="match status" value="1"/>
</dbReference>
<name>A0A914VWD9_9BILA</name>
<evidence type="ECO:0000313" key="7">
    <source>
        <dbReference type="WBParaSite" id="PSAMB.scaffold2529size22715.g18181.t1"/>
    </source>
</evidence>
<comment type="caution">
    <text evidence="2">Lacks conserved residue(s) required for the propagation of feature annotation.</text>
</comment>
<evidence type="ECO:0000313" key="6">
    <source>
        <dbReference type="Proteomes" id="UP000887566"/>
    </source>
</evidence>
<feature type="compositionally biased region" description="Polar residues" evidence="3">
    <location>
        <begin position="105"/>
        <end position="115"/>
    </location>
</feature>
<evidence type="ECO:0000256" key="4">
    <source>
        <dbReference type="SAM" id="SignalP"/>
    </source>
</evidence>
<feature type="disulfide bond" evidence="2">
    <location>
        <begin position="36"/>
        <end position="54"/>
    </location>
</feature>
<dbReference type="AlphaFoldDB" id="A0A914VWD9"/>
<dbReference type="Pfam" id="PF00057">
    <property type="entry name" value="Ldl_recept_a"/>
    <property type="match status" value="1"/>
</dbReference>
<keyword evidence="4" id="KW-0732">Signal</keyword>
<keyword evidence="6" id="KW-1185">Reference proteome</keyword>
<dbReference type="CDD" id="cd00112">
    <property type="entry name" value="LDLa"/>
    <property type="match status" value="1"/>
</dbReference>
<dbReference type="PANTHER" id="PTHR37431">
    <property type="entry name" value="PROTEIN CBG06927"/>
    <property type="match status" value="1"/>
</dbReference>
<feature type="compositionally biased region" description="Polar residues" evidence="3">
    <location>
        <begin position="954"/>
        <end position="969"/>
    </location>
</feature>
<protein>
    <submittedName>
        <fullName evidence="7">DUF19 domain-containing protein</fullName>
    </submittedName>
</protein>
<feature type="signal peptide" evidence="4">
    <location>
        <begin position="1"/>
        <end position="21"/>
    </location>
</feature>
<dbReference type="InterPro" id="IPR036055">
    <property type="entry name" value="LDL_receptor-like_sf"/>
</dbReference>
<dbReference type="Proteomes" id="UP000887566">
    <property type="component" value="Unplaced"/>
</dbReference>
<dbReference type="Pfam" id="PF01579">
    <property type="entry name" value="DUF19"/>
    <property type="match status" value="1"/>
</dbReference>
<feature type="chain" id="PRO_5037391803" evidence="4">
    <location>
        <begin position="22"/>
        <end position="1099"/>
    </location>
</feature>
<proteinExistence type="predicted"/>
<dbReference type="SUPFAM" id="SSF57424">
    <property type="entry name" value="LDL receptor-like module"/>
    <property type="match status" value="1"/>
</dbReference>
<feature type="compositionally biased region" description="Basic and acidic residues" evidence="3">
    <location>
        <begin position="1020"/>
        <end position="1030"/>
    </location>
</feature>
<feature type="region of interest" description="Disordered" evidence="3">
    <location>
        <begin position="954"/>
        <end position="1081"/>
    </location>
</feature>
<evidence type="ECO:0000256" key="1">
    <source>
        <dbReference type="ARBA" id="ARBA00023157"/>
    </source>
</evidence>
<evidence type="ECO:0000256" key="3">
    <source>
        <dbReference type="SAM" id="MobiDB-lite"/>
    </source>
</evidence>
<feature type="compositionally biased region" description="Polar residues" evidence="3">
    <location>
        <begin position="81"/>
        <end position="92"/>
    </location>
</feature>
<dbReference type="InterPro" id="IPR002542">
    <property type="entry name" value="T20D4.11-like_dom"/>
</dbReference>
<evidence type="ECO:0000256" key="2">
    <source>
        <dbReference type="PROSITE-ProRule" id="PRU00124"/>
    </source>
</evidence>
<organism evidence="6 7">
    <name type="scientific">Plectus sambesii</name>
    <dbReference type="NCBI Taxonomy" id="2011161"/>
    <lineage>
        <taxon>Eukaryota</taxon>
        <taxon>Metazoa</taxon>
        <taxon>Ecdysozoa</taxon>
        <taxon>Nematoda</taxon>
        <taxon>Chromadorea</taxon>
        <taxon>Plectida</taxon>
        <taxon>Plectina</taxon>
        <taxon>Plectoidea</taxon>
        <taxon>Plectidae</taxon>
        <taxon>Plectus</taxon>
    </lineage>
</organism>
<feature type="disulfide bond" evidence="2">
    <location>
        <begin position="29"/>
        <end position="41"/>
    </location>
</feature>
<sequence>MAARHVVRLVLFLLLPLTIESQVANEHQCPANTFTCGDASCIPKDWVGDGEPDCDDGSDEKPNAPVGVPTTTILFHTTKDTGATQSATQQPDVATEVTDEGRRPPQTNNFTDGSSSLQQSLVANRPCLEKLNLKAAEFNQCAQKLYEIGSIMAHMIKGGENGEAHLCQAYYLIRDMFGCLEPAVKVECGEAQLLELMAVKQNITNLGVEEGCPADRPENFEQLLRATSAPTVSSTSPTTGDNIDAPIAKAPIAVPMAKSSQPASGDNCSPEEQQKFTDCVLPITKLQPHPLAVIKQPKQIQLACSEFEKFVKCRKHINCRPLWAEGMVGMFTYACGDGNADYLQVRQCVRKVTTRQNVRACVEEFSKGAPTQACMTSNALLQCAMPSISDKCDEKAVSFVRNYVTRFATAVDHSCIITDHGTGFAKPVTSVNCTVEESAVVETCGSELDGVSTDLADLFKGGLQSFLGNMNKLGPIFARGCNISNSFKACARPIVEGSSSCQVSSCLLKAGDGICNETDQSAAIDRHLQCVFALIAEPDFGKCLRETLATLKDFSLKGIKTMLPKFVDCVEPKVIEKCGATPINVLRAMGTTGHCILPFDGDESGPFAEPHAVPISPVASVCTPDIKLVQDKCVGDHLQRNSFMPIALLSNPDSIESACSDMVNYKACMTDGRTAVCEEKSSAALVAMLEFICREINMVEYKKHGSCLSNVSISEKGQKCVGMFLASSPEESCQVLGESALCASQPVNEMCGEMALHLSYDAMNYFAKQLNQSCSLEVPSVALKTGCSEEDLVEYLGCETHLDKFELRPISIIKNDSQFDDFCKAFNEKYRPCVQAMACRFEPVSTANTAAFDYLCNTPLKPAEYKKNGKCLAEYMRSDAGTRCAEPYHAIDFLSTDAGKKVCGAFDQTLTCAATEIDRSCGLESVMLAYDIHTSWAHGFDPLCRLIPPDLPSNSSAADASEDLPSTESSVHEQDVHAEPEPVPEGTVTTELAPEKEENVSAEPEPTVIAEPAHNASAEPEPKTEPEPTHETTVAVLDANSSTAEPTPETEPEKKPSSEPEPEPGASATEDDTKSAQTSRISAVAIVFSPILVMALSRW</sequence>
<feature type="compositionally biased region" description="Basic and acidic residues" evidence="3">
    <location>
        <begin position="970"/>
        <end position="980"/>
    </location>
</feature>
<dbReference type="PANTHER" id="PTHR37431:SF5">
    <property type="entry name" value="PROTEIN CBG06905"/>
    <property type="match status" value="1"/>
</dbReference>
<accession>A0A914VWD9</accession>
<dbReference type="PROSITE" id="PS50068">
    <property type="entry name" value="LDLRA_2"/>
    <property type="match status" value="1"/>
</dbReference>
<feature type="region of interest" description="Disordered" evidence="3">
    <location>
        <begin position="81"/>
        <end position="115"/>
    </location>
</feature>
<feature type="domain" description="T20D4.11-like" evidence="5">
    <location>
        <begin position="268"/>
        <end position="415"/>
    </location>
</feature>
<dbReference type="WBParaSite" id="PSAMB.scaffold2529size22715.g18181.t1">
    <property type="protein sequence ID" value="PSAMB.scaffold2529size22715.g18181.t1"/>
    <property type="gene ID" value="PSAMB.scaffold2529size22715.g18181"/>
</dbReference>
<dbReference type="Gene3D" id="4.10.400.10">
    <property type="entry name" value="Low-density Lipoprotein Receptor"/>
    <property type="match status" value="1"/>
</dbReference>
<reference evidence="7" key="1">
    <citation type="submission" date="2022-11" db="UniProtKB">
        <authorList>
            <consortium name="WormBaseParasite"/>
        </authorList>
    </citation>
    <scope>IDENTIFICATION</scope>
</reference>